<keyword evidence="2" id="KW-0472">Membrane</keyword>
<evidence type="ECO:0000313" key="5">
    <source>
        <dbReference type="Proteomes" id="UP001281761"/>
    </source>
</evidence>
<accession>A0ABQ9X8C3</accession>
<dbReference type="InterPro" id="IPR050167">
    <property type="entry name" value="Ser_Thr_protein_kinase"/>
</dbReference>
<dbReference type="Gene3D" id="1.10.510.10">
    <property type="entry name" value="Transferase(Phosphotransferase) domain 1"/>
    <property type="match status" value="1"/>
</dbReference>
<dbReference type="PANTHER" id="PTHR23257">
    <property type="entry name" value="SERINE-THREONINE PROTEIN KINASE"/>
    <property type="match status" value="1"/>
</dbReference>
<reference evidence="4 5" key="1">
    <citation type="journal article" date="2022" name="bioRxiv">
        <title>Genomics of Preaxostyla Flagellates Illuminates Evolutionary Transitions and the Path Towards Mitochondrial Loss.</title>
        <authorList>
            <person name="Novak L.V.F."/>
            <person name="Treitli S.C."/>
            <person name="Pyrih J."/>
            <person name="Halakuc P."/>
            <person name="Pipaliya S.V."/>
            <person name="Vacek V."/>
            <person name="Brzon O."/>
            <person name="Soukal P."/>
            <person name="Eme L."/>
            <person name="Dacks J.B."/>
            <person name="Karnkowska A."/>
            <person name="Elias M."/>
            <person name="Hampl V."/>
        </authorList>
    </citation>
    <scope>NUCLEOTIDE SEQUENCE [LARGE SCALE GENOMIC DNA]</scope>
    <source>
        <strain evidence="4">NAU3</strain>
        <tissue evidence="4">Gut</tissue>
    </source>
</reference>
<evidence type="ECO:0000256" key="2">
    <source>
        <dbReference type="SAM" id="Phobius"/>
    </source>
</evidence>
<dbReference type="PROSITE" id="PS50011">
    <property type="entry name" value="PROTEIN_KINASE_DOM"/>
    <property type="match status" value="1"/>
</dbReference>
<dbReference type="SMART" id="SM00220">
    <property type="entry name" value="S_TKc"/>
    <property type="match status" value="1"/>
</dbReference>
<evidence type="ECO:0000256" key="1">
    <source>
        <dbReference type="SAM" id="MobiDB-lite"/>
    </source>
</evidence>
<dbReference type="Pfam" id="PF07714">
    <property type="entry name" value="PK_Tyr_Ser-Thr"/>
    <property type="match status" value="1"/>
</dbReference>
<dbReference type="InterPro" id="IPR000719">
    <property type="entry name" value="Prot_kinase_dom"/>
</dbReference>
<proteinExistence type="predicted"/>
<sequence length="609" mass="66588">MLSESPVWITGSSLQLEPVTHTACSSLLLMSVEGNGELEPTVSLEECVFMGYIASLASNDEHLTPEEDLCTWTTPLIVLKTCSTTARLLSFSHLPQGAISVDNSKLWISFVTFTQNSPPNQSFPSLSRNIHCTGTSTIDLTAASSNADAAETNLWFLADPGCVVTSGGKIIDEPYFVPTLNTTNCSSTLPKKGTAYSVVLHGTHLIPCGLSFVVREDGNNSDTTQHIFNFTSDLITAHSETHIALTLPTSAFKELNPDARWIGLVSFGRSGETESFTFKSNAREALAKALQKTLPWLIPLVISVCVLILVAIVVVIIVRRRKQTQPTQQQQEMEDQLEVDEEKMEEIGQTQEGIHTRNSIVTAKESNDGVTAHDVFTTEPIDAKLRFVEAVQCGEMLESTVVREVDTLYNKLHKSEHKTGIVKRVVQRQLALGLQKIAEADQNATVLSNLSSHWVMFDAAGSVCLKLKDFQPDPPQPAQSQTASGQAPVAQERRRWMAPEMLKAEEDKAYASQVDPRKAAVFSLGLVLWEIETGLVPFAEQDAINAQRQLGTGALPKMEGLKKEVEELIITCLQVNPDDRPSLHTVSNTIASLPDDEEGAQEAGLLQQS</sequence>
<protein>
    <recommendedName>
        <fullName evidence="3">Protein kinase domain-containing protein</fullName>
    </recommendedName>
</protein>
<feature type="transmembrane region" description="Helical" evidence="2">
    <location>
        <begin position="296"/>
        <end position="318"/>
    </location>
</feature>
<dbReference type="InterPro" id="IPR011009">
    <property type="entry name" value="Kinase-like_dom_sf"/>
</dbReference>
<feature type="domain" description="Protein kinase" evidence="3">
    <location>
        <begin position="256"/>
        <end position="593"/>
    </location>
</feature>
<dbReference type="SUPFAM" id="SSF56112">
    <property type="entry name" value="Protein kinase-like (PK-like)"/>
    <property type="match status" value="1"/>
</dbReference>
<evidence type="ECO:0000259" key="3">
    <source>
        <dbReference type="PROSITE" id="PS50011"/>
    </source>
</evidence>
<keyword evidence="5" id="KW-1185">Reference proteome</keyword>
<comment type="caution">
    <text evidence="4">The sequence shown here is derived from an EMBL/GenBank/DDBJ whole genome shotgun (WGS) entry which is preliminary data.</text>
</comment>
<organism evidence="4 5">
    <name type="scientific">Blattamonas nauphoetae</name>
    <dbReference type="NCBI Taxonomy" id="2049346"/>
    <lineage>
        <taxon>Eukaryota</taxon>
        <taxon>Metamonada</taxon>
        <taxon>Preaxostyla</taxon>
        <taxon>Oxymonadida</taxon>
        <taxon>Blattamonas</taxon>
    </lineage>
</organism>
<dbReference type="Proteomes" id="UP001281761">
    <property type="component" value="Unassembled WGS sequence"/>
</dbReference>
<evidence type="ECO:0000313" key="4">
    <source>
        <dbReference type="EMBL" id="KAK2948622.1"/>
    </source>
</evidence>
<keyword evidence="2" id="KW-1133">Transmembrane helix</keyword>
<name>A0ABQ9X8C3_9EUKA</name>
<feature type="region of interest" description="Disordered" evidence="1">
    <location>
        <begin position="471"/>
        <end position="492"/>
    </location>
</feature>
<dbReference type="InterPro" id="IPR001245">
    <property type="entry name" value="Ser-Thr/Tyr_kinase_cat_dom"/>
</dbReference>
<feature type="region of interest" description="Disordered" evidence="1">
    <location>
        <begin position="590"/>
        <end position="609"/>
    </location>
</feature>
<dbReference type="EMBL" id="JARBJD010000172">
    <property type="protein sequence ID" value="KAK2948622.1"/>
    <property type="molecule type" value="Genomic_DNA"/>
</dbReference>
<keyword evidence="2" id="KW-0812">Transmembrane</keyword>
<gene>
    <name evidence="4" type="ORF">BLNAU_16441</name>
</gene>